<evidence type="ECO:0000313" key="3">
    <source>
        <dbReference type="Proteomes" id="UP000250003"/>
    </source>
</evidence>
<evidence type="ECO:0000259" key="1">
    <source>
        <dbReference type="Pfam" id="PF03008"/>
    </source>
</evidence>
<dbReference type="OrthoDB" id="9813134at2"/>
<dbReference type="RefSeq" id="WP_111917931.1">
    <property type="nucleotide sequence ID" value="NZ_CAUWHR010000003.1"/>
</dbReference>
<sequence>MFIDKGQLLSDLNQLYTSQITRTVSLYSHPGMGKTRLLQEFSQGKNILYFKTPALPFEEIFSLFKQLCIRRLGASCENAKKFTDLFKVLSKASVNEPMVLILDDFTNWTAGNRRFPSMLQTLVQRADPKSRLLVLLCKPAALYEKERAKEASAFLLTPFSFFEMRKLYPNMTQEEQLLLYYITGGVPAYLKYFPADCSVQEKIRELFFRTDGIFYRLTETRTREYYSASPIMRAILASIGNSTRKLQEICDCTELTPSAAGSLLSSLASRNLVSRIVPVTENQGSRRALYLICDHVFRFWYTCVLPYLSEIEMGEGDKIFEEQIVPLLENYEKDTFPDICREFLELEEKMHTAPFSLQRIGRWWGQHPTKKRTEYISIAACSRDKILLGACFWTEEWLDVDTLYDLQKHASLFPDEEQWYYLFSKSDFVSGFETISGNHVHVFSLEKMCSLADAYLDSTV</sequence>
<dbReference type="AlphaFoldDB" id="A0A2Z4U7X8"/>
<keyword evidence="3" id="KW-1185">Reference proteome</keyword>
<accession>A0A2Z4U7X8</accession>
<feature type="domain" description="DUF234" evidence="1">
    <location>
        <begin position="300"/>
        <end position="395"/>
    </location>
</feature>
<dbReference type="Pfam" id="PF03008">
    <property type="entry name" value="DUF234"/>
    <property type="match status" value="1"/>
</dbReference>
<gene>
    <name evidence="2" type="ORF">DQQ01_01825</name>
</gene>
<dbReference type="PANTHER" id="PTHR34704">
    <property type="entry name" value="ATPASE"/>
    <property type="match status" value="1"/>
</dbReference>
<dbReference type="Gene3D" id="3.40.50.300">
    <property type="entry name" value="P-loop containing nucleotide triphosphate hydrolases"/>
    <property type="match status" value="1"/>
</dbReference>
<dbReference type="PANTHER" id="PTHR34704:SF2">
    <property type="entry name" value="ATPASE"/>
    <property type="match status" value="1"/>
</dbReference>
<reference evidence="3" key="1">
    <citation type="submission" date="2018-06" db="EMBL/GenBank/DDBJ databases">
        <title>Description of Blautia argi sp. nov., a new anaerobic isolated from dog feces.</title>
        <authorList>
            <person name="Chang Y.-H."/>
            <person name="Paek J."/>
            <person name="Shin Y."/>
        </authorList>
    </citation>
    <scope>NUCLEOTIDE SEQUENCE [LARGE SCALE GENOMIC DNA]</scope>
    <source>
        <strain evidence="3">KCTC 15426</strain>
    </source>
</reference>
<dbReference type="SUPFAM" id="SSF52540">
    <property type="entry name" value="P-loop containing nucleoside triphosphate hydrolases"/>
    <property type="match status" value="1"/>
</dbReference>
<evidence type="ECO:0000313" key="2">
    <source>
        <dbReference type="EMBL" id="AWY97098.1"/>
    </source>
</evidence>
<dbReference type="Proteomes" id="UP000250003">
    <property type="component" value="Chromosome"/>
</dbReference>
<name>A0A2Z4U7X8_9FIRM</name>
<dbReference type="KEGG" id="blau:DQQ01_01825"/>
<organism evidence="2 3">
    <name type="scientific">Blautia argi</name>
    <dbReference type="NCBI Taxonomy" id="1912897"/>
    <lineage>
        <taxon>Bacteria</taxon>
        <taxon>Bacillati</taxon>
        <taxon>Bacillota</taxon>
        <taxon>Clostridia</taxon>
        <taxon>Lachnospirales</taxon>
        <taxon>Lachnospiraceae</taxon>
        <taxon>Blautia</taxon>
    </lineage>
</organism>
<proteinExistence type="predicted"/>
<dbReference type="InterPro" id="IPR004256">
    <property type="entry name" value="DUF234"/>
</dbReference>
<dbReference type="EMBL" id="CP030280">
    <property type="protein sequence ID" value="AWY97098.1"/>
    <property type="molecule type" value="Genomic_DNA"/>
</dbReference>
<dbReference type="InterPro" id="IPR027417">
    <property type="entry name" value="P-loop_NTPase"/>
</dbReference>
<protein>
    <submittedName>
        <fullName evidence="2">DUF234 domain-containing protein</fullName>
    </submittedName>
</protein>